<accession>A0A919NSW2</accession>
<organism evidence="3 4">
    <name type="scientific">Paractinoplanes tereljensis</name>
    <dbReference type="NCBI Taxonomy" id="571912"/>
    <lineage>
        <taxon>Bacteria</taxon>
        <taxon>Bacillati</taxon>
        <taxon>Actinomycetota</taxon>
        <taxon>Actinomycetes</taxon>
        <taxon>Micromonosporales</taxon>
        <taxon>Micromonosporaceae</taxon>
        <taxon>Paractinoplanes</taxon>
    </lineage>
</organism>
<evidence type="ECO:0000313" key="4">
    <source>
        <dbReference type="Proteomes" id="UP000623608"/>
    </source>
</evidence>
<comment type="similarity">
    <text evidence="1">Belongs to the universal stress protein A family.</text>
</comment>
<dbReference type="RefSeq" id="WP_239147805.1">
    <property type="nucleotide sequence ID" value="NZ_BOMY01000039.1"/>
</dbReference>
<dbReference type="Pfam" id="PF00582">
    <property type="entry name" value="Usp"/>
    <property type="match status" value="1"/>
</dbReference>
<dbReference type="EMBL" id="BOMY01000039">
    <property type="protein sequence ID" value="GIF23354.1"/>
    <property type="molecule type" value="Genomic_DNA"/>
</dbReference>
<dbReference type="Gene3D" id="3.40.50.620">
    <property type="entry name" value="HUPs"/>
    <property type="match status" value="2"/>
</dbReference>
<comment type="caution">
    <text evidence="3">The sequence shown here is derived from an EMBL/GenBank/DDBJ whole genome shotgun (WGS) entry which is preliminary data.</text>
</comment>
<reference evidence="3" key="1">
    <citation type="submission" date="2021-01" db="EMBL/GenBank/DDBJ databases">
        <title>Whole genome shotgun sequence of Actinoplanes tereljensis NBRC 105297.</title>
        <authorList>
            <person name="Komaki H."/>
            <person name="Tamura T."/>
        </authorList>
    </citation>
    <scope>NUCLEOTIDE SEQUENCE</scope>
    <source>
        <strain evidence="3">NBRC 105297</strain>
    </source>
</reference>
<dbReference type="Proteomes" id="UP000623608">
    <property type="component" value="Unassembled WGS sequence"/>
</dbReference>
<dbReference type="SUPFAM" id="SSF52402">
    <property type="entry name" value="Adenine nucleotide alpha hydrolases-like"/>
    <property type="match status" value="1"/>
</dbReference>
<name>A0A919NSW2_9ACTN</name>
<dbReference type="PANTHER" id="PTHR46268:SF6">
    <property type="entry name" value="UNIVERSAL STRESS PROTEIN UP12"/>
    <property type="match status" value="1"/>
</dbReference>
<feature type="domain" description="UspA" evidence="2">
    <location>
        <begin position="4"/>
        <end position="143"/>
    </location>
</feature>
<gene>
    <name evidence="3" type="ORF">Ate02nite_60840</name>
</gene>
<dbReference type="InterPro" id="IPR014729">
    <property type="entry name" value="Rossmann-like_a/b/a_fold"/>
</dbReference>
<dbReference type="AlphaFoldDB" id="A0A919NSW2"/>
<sequence length="195" mass="20226">MNTRKIIVGYDRSADAKNAARWALDEAERTGAPVELFFAYEWPVWMPSAPSVPAGAAWPDSETDQAIKQVMQAALAEARRTHPTLTITAKTLDGIAALALVDRSARAALVVLGSRGHSAVTNLLGSVGVAVTAHVHCPVVVVRGQEDSNAPVVVGVDGSGSSEAALAFAAEQGRHAWRGSAGRSGLEAPGAADPR</sequence>
<keyword evidence="4" id="KW-1185">Reference proteome</keyword>
<dbReference type="PANTHER" id="PTHR46268">
    <property type="entry name" value="STRESS RESPONSE PROTEIN NHAX"/>
    <property type="match status" value="1"/>
</dbReference>
<evidence type="ECO:0000259" key="2">
    <source>
        <dbReference type="Pfam" id="PF00582"/>
    </source>
</evidence>
<dbReference type="InterPro" id="IPR006016">
    <property type="entry name" value="UspA"/>
</dbReference>
<dbReference type="PRINTS" id="PR01438">
    <property type="entry name" value="UNVRSLSTRESS"/>
</dbReference>
<proteinExistence type="inferred from homology"/>
<evidence type="ECO:0000313" key="3">
    <source>
        <dbReference type="EMBL" id="GIF23354.1"/>
    </source>
</evidence>
<evidence type="ECO:0000256" key="1">
    <source>
        <dbReference type="ARBA" id="ARBA00008791"/>
    </source>
</evidence>
<dbReference type="InterPro" id="IPR006015">
    <property type="entry name" value="Universal_stress_UspA"/>
</dbReference>
<protein>
    <recommendedName>
        <fullName evidence="2">UspA domain-containing protein</fullName>
    </recommendedName>
</protein>